<comment type="similarity">
    <text evidence="3">In the N-terminal section; belongs to the glycosyltransferase 51 family.</text>
</comment>
<sequence>MSKTKTGFSSLFKKRDRKSVKAIRIFGALAVLVLSFYSILLLLPYPELKAFQSRSYGLVINDRNGAALRVIPAADGVKREWAYLEEIPQGAIKVFVRAEDRRFYFHPGIDPVSIIRSAMKNVQAGRVVSGASTITMQLARLVRPHSQGIKGKIAEAWDAIRLEAKLSKKEILELWLNGIPFGSNIEGLPAMTRSRFGHPVAALDDSRACLLAVVPRRPGLYDPAINPEAAAFAAFALSQNCNLGLSESSLMHAAAEAAIGSVSDQANQTNSDKTPFRAVHFTDRVAGLFPPGTAAYSVTSTLDFNLQRYAEEQLLSELASLQNNRVSNGAILAIENETGAVRVYAGSASWFDDAASGKIDGVKSRAQPGSCLKPFLYAMALDSDFSPAVILPDLPTVFGSAEAYVPANFNQRFNGPVRFRLALASSLNVPAVYLLERLGVSAFEDYLINLGFDSIAETRGSHGTGLALGNVEVSLEELVKGFSSFPRGGVPVELKWIEGGEHSPVGVNQGTANPKAAKPIMSAYAAWAIADILSDRSSRFIGFGPAPTLATPFASMFKTGTANQYQHIWALGATKRFTVGVWMGNFSGETVVGKTGSSIPARIVSHILAAMEQTGANSAGNSGEAPLGSVSSSGENLSGTAPGSVAEVRICALSGMLAGPYCTGLAQEWLERNKMPGVCTWHTASGLFYPPEYQSWLAERFRAGRVRQNGNGSIRMPVSGSVFYADPALPVDAQALRIEAAGFGSGAFVYLDGALQGSLNFAGVHALPLYKGKHTVIVEDENGAAASVDFEVR</sequence>
<dbReference type="GO" id="GO:0004180">
    <property type="term" value="F:carboxypeptidase activity"/>
    <property type="evidence" value="ECO:0007669"/>
    <property type="project" value="UniProtKB-KW"/>
</dbReference>
<dbReference type="GO" id="GO:0009252">
    <property type="term" value="P:peptidoglycan biosynthetic process"/>
    <property type="evidence" value="ECO:0007669"/>
    <property type="project" value="TreeGrafter"/>
</dbReference>
<dbReference type="Gene3D" id="3.40.710.10">
    <property type="entry name" value="DD-peptidase/beta-lactamase superfamily"/>
    <property type="match status" value="1"/>
</dbReference>
<dbReference type="KEGG" id="taz:TREAZ_1704"/>
<keyword evidence="8" id="KW-0378">Hydrolase</keyword>
<dbReference type="InterPro" id="IPR001460">
    <property type="entry name" value="PCN-bd_Tpept"/>
</dbReference>
<dbReference type="Pfam" id="PF00912">
    <property type="entry name" value="Transgly"/>
    <property type="match status" value="1"/>
</dbReference>
<dbReference type="GO" id="GO:0008658">
    <property type="term" value="F:penicillin binding"/>
    <property type="evidence" value="ECO:0007669"/>
    <property type="project" value="InterPro"/>
</dbReference>
<feature type="domain" description="Penicillin-binding C-terminal" evidence="16">
    <location>
        <begin position="705"/>
        <end position="790"/>
    </location>
</feature>
<dbReference type="GO" id="GO:0008955">
    <property type="term" value="F:peptidoglycan glycosyltransferase activity"/>
    <property type="evidence" value="ECO:0007669"/>
    <property type="project" value="UniProtKB-EC"/>
</dbReference>
<dbReference type="AlphaFoldDB" id="F5YCP9"/>
<dbReference type="SUPFAM" id="SSF53955">
    <property type="entry name" value="Lysozyme-like"/>
    <property type="match status" value="1"/>
</dbReference>
<keyword evidence="6" id="KW-0328">Glycosyltransferase</keyword>
<keyword evidence="13" id="KW-0812">Transmembrane</keyword>
<keyword evidence="18" id="KW-1185">Reference proteome</keyword>
<dbReference type="InterPro" id="IPR012338">
    <property type="entry name" value="Beta-lactam/transpept-like"/>
</dbReference>
<protein>
    <recommendedName>
        <fullName evidence="10">peptidoglycan glycosyltransferase</fullName>
        <ecNumber evidence="10">2.4.99.28</ecNumber>
    </recommendedName>
</protein>
<keyword evidence="13" id="KW-1133">Transmembrane helix</keyword>
<evidence type="ECO:0000256" key="4">
    <source>
        <dbReference type="ARBA" id="ARBA00022645"/>
    </source>
</evidence>
<reference evidence="18" key="1">
    <citation type="submission" date="2009-12" db="EMBL/GenBank/DDBJ databases">
        <title>Complete sequence of Treponema azotonutricium strain ZAS-9.</title>
        <authorList>
            <person name="Tetu S.G."/>
            <person name="Matson E."/>
            <person name="Ren Q."/>
            <person name="Seshadri R."/>
            <person name="Elbourne L."/>
            <person name="Hassan K.A."/>
            <person name="Durkin A."/>
            <person name="Radune D."/>
            <person name="Mohamoud Y."/>
            <person name="Shay R."/>
            <person name="Jin S."/>
            <person name="Zhang X."/>
            <person name="Lucey K."/>
            <person name="Ballor N.R."/>
            <person name="Ottesen E."/>
            <person name="Rosenthal R."/>
            <person name="Allen A."/>
            <person name="Leadbetter J.R."/>
            <person name="Paulsen I.T."/>
        </authorList>
    </citation>
    <scope>NUCLEOTIDE SEQUENCE [LARGE SCALE GENOMIC DNA]</scope>
    <source>
        <strain evidence="18">ATCC BAA-888 / DSM 13862 / ZAS-9</strain>
    </source>
</reference>
<evidence type="ECO:0000256" key="1">
    <source>
        <dbReference type="ARBA" id="ARBA00004752"/>
    </source>
</evidence>
<dbReference type="EC" id="2.4.99.28" evidence="10"/>
<evidence type="ECO:0000256" key="5">
    <source>
        <dbReference type="ARBA" id="ARBA00022670"/>
    </source>
</evidence>
<dbReference type="PANTHER" id="PTHR32282">
    <property type="entry name" value="BINDING PROTEIN TRANSPEPTIDASE, PUTATIVE-RELATED"/>
    <property type="match status" value="1"/>
</dbReference>
<evidence type="ECO:0000313" key="18">
    <source>
        <dbReference type="Proteomes" id="UP000009222"/>
    </source>
</evidence>
<keyword evidence="7" id="KW-0808">Transferase</keyword>
<dbReference type="InterPro" id="IPR036950">
    <property type="entry name" value="PBP_transglycosylase"/>
</dbReference>
<keyword evidence="13" id="KW-0472">Membrane</keyword>
<evidence type="ECO:0000256" key="12">
    <source>
        <dbReference type="SAM" id="MobiDB-lite"/>
    </source>
</evidence>
<dbReference type="Pfam" id="PF00905">
    <property type="entry name" value="Transpeptidase"/>
    <property type="match status" value="1"/>
</dbReference>
<evidence type="ECO:0000256" key="7">
    <source>
        <dbReference type="ARBA" id="ARBA00022679"/>
    </source>
</evidence>
<comment type="pathway">
    <text evidence="1">Cell wall biogenesis; peptidoglycan biosynthesis.</text>
</comment>
<evidence type="ECO:0000259" key="15">
    <source>
        <dbReference type="Pfam" id="PF00912"/>
    </source>
</evidence>
<proteinExistence type="inferred from homology"/>
<feature type="compositionally biased region" description="Polar residues" evidence="12">
    <location>
        <begin position="629"/>
        <end position="638"/>
    </location>
</feature>
<keyword evidence="5" id="KW-0645">Protease</keyword>
<evidence type="ECO:0000256" key="3">
    <source>
        <dbReference type="ARBA" id="ARBA00007739"/>
    </source>
</evidence>
<evidence type="ECO:0000256" key="9">
    <source>
        <dbReference type="ARBA" id="ARBA00023268"/>
    </source>
</evidence>
<reference evidence="17 18" key="2">
    <citation type="journal article" date="2011" name="ISME J.">
        <title>RNA-seq reveals cooperative metabolic interactions between two termite-gut spirochete species in co-culture.</title>
        <authorList>
            <person name="Rosenthal A.Z."/>
            <person name="Matson E.G."/>
            <person name="Eldar A."/>
            <person name="Leadbetter J.R."/>
        </authorList>
    </citation>
    <scope>NUCLEOTIDE SEQUENCE [LARGE SCALE GENOMIC DNA]</scope>
    <source>
        <strain evidence="18">ATCC BAA-888 / DSM 13862 / ZAS-9</strain>
    </source>
</reference>
<evidence type="ECO:0000259" key="14">
    <source>
        <dbReference type="Pfam" id="PF00905"/>
    </source>
</evidence>
<dbReference type="SUPFAM" id="SSF56601">
    <property type="entry name" value="beta-lactamase/transpeptidase-like"/>
    <property type="match status" value="1"/>
</dbReference>
<keyword evidence="9" id="KW-0511">Multifunctional enzyme</keyword>
<comment type="catalytic activity">
    <reaction evidence="11">
        <text>[GlcNAc-(1-&gt;4)-Mur2Ac(oyl-L-Ala-gamma-D-Glu-L-Lys-D-Ala-D-Ala)](n)-di-trans,octa-cis-undecaprenyl diphosphate + beta-D-GlcNAc-(1-&gt;4)-Mur2Ac(oyl-L-Ala-gamma-D-Glu-L-Lys-D-Ala-D-Ala)-di-trans,octa-cis-undecaprenyl diphosphate = [GlcNAc-(1-&gt;4)-Mur2Ac(oyl-L-Ala-gamma-D-Glu-L-Lys-D-Ala-D-Ala)](n+1)-di-trans,octa-cis-undecaprenyl diphosphate + di-trans,octa-cis-undecaprenyl diphosphate + H(+)</text>
        <dbReference type="Rhea" id="RHEA:23708"/>
        <dbReference type="Rhea" id="RHEA-COMP:9602"/>
        <dbReference type="Rhea" id="RHEA-COMP:9603"/>
        <dbReference type="ChEBI" id="CHEBI:15378"/>
        <dbReference type="ChEBI" id="CHEBI:58405"/>
        <dbReference type="ChEBI" id="CHEBI:60033"/>
        <dbReference type="ChEBI" id="CHEBI:78435"/>
        <dbReference type="EC" id="2.4.99.28"/>
    </reaction>
</comment>
<dbReference type="EMBL" id="CP001841">
    <property type="protein sequence ID" value="AEF80834.1"/>
    <property type="molecule type" value="Genomic_DNA"/>
</dbReference>
<accession>F5YCP9</accession>
<dbReference type="Gene3D" id="1.10.3810.10">
    <property type="entry name" value="Biosynthetic peptidoglycan transglycosylase-like"/>
    <property type="match status" value="1"/>
</dbReference>
<dbReference type="InterPro" id="IPR009647">
    <property type="entry name" value="PBP_C"/>
</dbReference>
<dbReference type="HOGENOM" id="CLU_006354_7_1_12"/>
<organism evidence="17 18">
    <name type="scientific">Leadbettera azotonutricia (strain ATCC BAA-888 / DSM 13862 / ZAS-9)</name>
    <name type="common">Treponema azotonutricium</name>
    <dbReference type="NCBI Taxonomy" id="545695"/>
    <lineage>
        <taxon>Bacteria</taxon>
        <taxon>Pseudomonadati</taxon>
        <taxon>Spirochaetota</taxon>
        <taxon>Spirochaetia</taxon>
        <taxon>Spirochaetales</taxon>
        <taxon>Breznakiellaceae</taxon>
        <taxon>Leadbettera</taxon>
    </lineage>
</organism>
<feature type="domain" description="Penicillin-binding protein transpeptidase" evidence="14">
    <location>
        <begin position="329"/>
        <end position="605"/>
    </location>
</feature>
<evidence type="ECO:0000256" key="8">
    <source>
        <dbReference type="ARBA" id="ARBA00022801"/>
    </source>
</evidence>
<comment type="similarity">
    <text evidence="2">In the C-terminal section; belongs to the transpeptidase family.</text>
</comment>
<dbReference type="InParanoid" id="F5YCP9"/>
<dbReference type="InterPro" id="IPR050396">
    <property type="entry name" value="Glycosyltr_51/Transpeptidase"/>
</dbReference>
<dbReference type="InterPro" id="IPR001264">
    <property type="entry name" value="Glyco_trans_51"/>
</dbReference>
<dbReference type="Proteomes" id="UP000009222">
    <property type="component" value="Chromosome"/>
</dbReference>
<evidence type="ECO:0000256" key="6">
    <source>
        <dbReference type="ARBA" id="ARBA00022676"/>
    </source>
</evidence>
<feature type="domain" description="Glycosyl transferase family 51" evidence="15">
    <location>
        <begin position="75"/>
        <end position="231"/>
    </location>
</feature>
<keyword evidence="4" id="KW-0121">Carboxypeptidase</keyword>
<evidence type="ECO:0000256" key="2">
    <source>
        <dbReference type="ARBA" id="ARBA00007090"/>
    </source>
</evidence>
<feature type="region of interest" description="Disordered" evidence="12">
    <location>
        <begin position="617"/>
        <end position="638"/>
    </location>
</feature>
<name>F5YCP9_LEAAZ</name>
<dbReference type="InterPro" id="IPR023346">
    <property type="entry name" value="Lysozyme-like_dom_sf"/>
</dbReference>
<dbReference type="eggNOG" id="COG4953">
    <property type="taxonomic scope" value="Bacteria"/>
</dbReference>
<gene>
    <name evidence="17" type="ordered locus">TREAZ_1704</name>
</gene>
<dbReference type="Pfam" id="PF06832">
    <property type="entry name" value="BiPBP_C"/>
    <property type="match status" value="1"/>
</dbReference>
<dbReference type="PANTHER" id="PTHR32282:SF15">
    <property type="entry name" value="PENICILLIN-BINDING PROTEIN 1C"/>
    <property type="match status" value="1"/>
</dbReference>
<dbReference type="GO" id="GO:0030288">
    <property type="term" value="C:outer membrane-bounded periplasmic space"/>
    <property type="evidence" value="ECO:0007669"/>
    <property type="project" value="TreeGrafter"/>
</dbReference>
<evidence type="ECO:0000256" key="10">
    <source>
        <dbReference type="ARBA" id="ARBA00044770"/>
    </source>
</evidence>
<evidence type="ECO:0000313" key="17">
    <source>
        <dbReference type="EMBL" id="AEF80834.1"/>
    </source>
</evidence>
<evidence type="ECO:0000256" key="11">
    <source>
        <dbReference type="ARBA" id="ARBA00049902"/>
    </source>
</evidence>
<dbReference type="GO" id="GO:0006508">
    <property type="term" value="P:proteolysis"/>
    <property type="evidence" value="ECO:0007669"/>
    <property type="project" value="UniProtKB-KW"/>
</dbReference>
<evidence type="ECO:0000256" key="13">
    <source>
        <dbReference type="SAM" id="Phobius"/>
    </source>
</evidence>
<feature type="transmembrane region" description="Helical" evidence="13">
    <location>
        <begin position="21"/>
        <end position="45"/>
    </location>
</feature>
<evidence type="ECO:0000259" key="16">
    <source>
        <dbReference type="Pfam" id="PF06832"/>
    </source>
</evidence>
<dbReference type="STRING" id="545695.TREAZ_1704"/>